<organism evidence="2 3">
    <name type="scientific">Aegilops tauschii subsp. strangulata</name>
    <name type="common">Goatgrass</name>
    <dbReference type="NCBI Taxonomy" id="200361"/>
    <lineage>
        <taxon>Eukaryota</taxon>
        <taxon>Viridiplantae</taxon>
        <taxon>Streptophyta</taxon>
        <taxon>Embryophyta</taxon>
        <taxon>Tracheophyta</taxon>
        <taxon>Spermatophyta</taxon>
        <taxon>Magnoliopsida</taxon>
        <taxon>Liliopsida</taxon>
        <taxon>Poales</taxon>
        <taxon>Poaceae</taxon>
        <taxon>BOP clade</taxon>
        <taxon>Pooideae</taxon>
        <taxon>Triticodae</taxon>
        <taxon>Triticeae</taxon>
        <taxon>Triticinae</taxon>
        <taxon>Aegilops</taxon>
    </lineage>
</organism>
<dbReference type="AlphaFoldDB" id="A0A453TE97"/>
<reference evidence="3" key="1">
    <citation type="journal article" date="2014" name="Science">
        <title>Ancient hybridizations among the ancestral genomes of bread wheat.</title>
        <authorList>
            <consortium name="International Wheat Genome Sequencing Consortium,"/>
            <person name="Marcussen T."/>
            <person name="Sandve S.R."/>
            <person name="Heier L."/>
            <person name="Spannagl M."/>
            <person name="Pfeifer M."/>
            <person name="Jakobsen K.S."/>
            <person name="Wulff B.B."/>
            <person name="Steuernagel B."/>
            <person name="Mayer K.F."/>
            <person name="Olsen O.A."/>
        </authorList>
    </citation>
    <scope>NUCLEOTIDE SEQUENCE [LARGE SCALE GENOMIC DNA]</scope>
    <source>
        <strain evidence="3">cv. AL8/78</strain>
    </source>
</reference>
<evidence type="ECO:0000313" key="3">
    <source>
        <dbReference type="Proteomes" id="UP000015105"/>
    </source>
</evidence>
<reference evidence="2" key="4">
    <citation type="submission" date="2019-03" db="UniProtKB">
        <authorList>
            <consortium name="EnsemblPlants"/>
        </authorList>
    </citation>
    <scope>IDENTIFICATION</scope>
</reference>
<reference evidence="3" key="2">
    <citation type="journal article" date="2017" name="Nat. Plants">
        <title>The Aegilops tauschii genome reveals multiple impacts of transposons.</title>
        <authorList>
            <person name="Zhao G."/>
            <person name="Zou C."/>
            <person name="Li K."/>
            <person name="Wang K."/>
            <person name="Li T."/>
            <person name="Gao L."/>
            <person name="Zhang X."/>
            <person name="Wang H."/>
            <person name="Yang Z."/>
            <person name="Liu X."/>
            <person name="Jiang W."/>
            <person name="Mao L."/>
            <person name="Kong X."/>
            <person name="Jiao Y."/>
            <person name="Jia J."/>
        </authorList>
    </citation>
    <scope>NUCLEOTIDE SEQUENCE [LARGE SCALE GENOMIC DNA]</scope>
    <source>
        <strain evidence="3">cv. AL8/78</strain>
    </source>
</reference>
<reference evidence="2" key="3">
    <citation type="journal article" date="2017" name="Nature">
        <title>Genome sequence of the progenitor of the wheat D genome Aegilops tauschii.</title>
        <authorList>
            <person name="Luo M.C."/>
            <person name="Gu Y.Q."/>
            <person name="Puiu D."/>
            <person name="Wang H."/>
            <person name="Twardziok S.O."/>
            <person name="Deal K.R."/>
            <person name="Huo N."/>
            <person name="Zhu T."/>
            <person name="Wang L."/>
            <person name="Wang Y."/>
            <person name="McGuire P.E."/>
            <person name="Liu S."/>
            <person name="Long H."/>
            <person name="Ramasamy R.K."/>
            <person name="Rodriguez J.C."/>
            <person name="Van S.L."/>
            <person name="Yuan L."/>
            <person name="Wang Z."/>
            <person name="Xia Z."/>
            <person name="Xiao L."/>
            <person name="Anderson O.D."/>
            <person name="Ouyang S."/>
            <person name="Liang Y."/>
            <person name="Zimin A.V."/>
            <person name="Pertea G."/>
            <person name="Qi P."/>
            <person name="Bennetzen J.L."/>
            <person name="Dai X."/>
            <person name="Dawson M.W."/>
            <person name="Muller H.G."/>
            <person name="Kugler K."/>
            <person name="Rivarola-Duarte L."/>
            <person name="Spannagl M."/>
            <person name="Mayer K.F.X."/>
            <person name="Lu F.H."/>
            <person name="Bevan M.W."/>
            <person name="Leroy P."/>
            <person name="Li P."/>
            <person name="You F.M."/>
            <person name="Sun Q."/>
            <person name="Liu Z."/>
            <person name="Lyons E."/>
            <person name="Wicker T."/>
            <person name="Salzberg S.L."/>
            <person name="Devos K.M."/>
            <person name="Dvorak J."/>
        </authorList>
    </citation>
    <scope>NUCLEOTIDE SEQUENCE [LARGE SCALE GENOMIC DNA]</scope>
    <source>
        <strain evidence="2">cv. AL8/78</strain>
    </source>
</reference>
<evidence type="ECO:0000256" key="1">
    <source>
        <dbReference type="SAM" id="SignalP"/>
    </source>
</evidence>
<dbReference type="Gramene" id="AET7Gv21360400.7">
    <property type="protein sequence ID" value="AET7Gv21360400.7"/>
    <property type="gene ID" value="AET7Gv21360400"/>
</dbReference>
<accession>A0A453TE97</accession>
<feature type="chain" id="PRO_5019130019" evidence="1">
    <location>
        <begin position="20"/>
        <end position="53"/>
    </location>
</feature>
<dbReference type="EnsemblPlants" id="AET7Gv21360400.7">
    <property type="protein sequence ID" value="AET7Gv21360400.7"/>
    <property type="gene ID" value="AET7Gv21360400"/>
</dbReference>
<keyword evidence="3" id="KW-1185">Reference proteome</keyword>
<sequence>RSRWKRTLAILGDLHPAAWLHLTVCMKAVVEPKAEMMPQHEFEVRSTKFLAFF</sequence>
<protein>
    <submittedName>
        <fullName evidence="2">Uncharacterized protein</fullName>
    </submittedName>
</protein>
<evidence type="ECO:0000313" key="2">
    <source>
        <dbReference type="EnsemblPlants" id="AET7Gv21360400.7"/>
    </source>
</evidence>
<name>A0A453TE97_AEGTS</name>
<proteinExistence type="predicted"/>
<reference evidence="2" key="5">
    <citation type="journal article" date="2021" name="G3 (Bethesda)">
        <title>Aegilops tauschii genome assembly Aet v5.0 features greater sequence contiguity and improved annotation.</title>
        <authorList>
            <person name="Wang L."/>
            <person name="Zhu T."/>
            <person name="Rodriguez J.C."/>
            <person name="Deal K.R."/>
            <person name="Dubcovsky J."/>
            <person name="McGuire P.E."/>
            <person name="Lux T."/>
            <person name="Spannagl M."/>
            <person name="Mayer K.F.X."/>
            <person name="Baldrich P."/>
            <person name="Meyers B.C."/>
            <person name="Huo N."/>
            <person name="Gu Y.Q."/>
            <person name="Zhou H."/>
            <person name="Devos K.M."/>
            <person name="Bennetzen J.L."/>
            <person name="Unver T."/>
            <person name="Budak H."/>
            <person name="Gulick P.J."/>
            <person name="Galiba G."/>
            <person name="Kalapos B."/>
            <person name="Nelson D.R."/>
            <person name="Li P."/>
            <person name="You F.M."/>
            <person name="Luo M.C."/>
            <person name="Dvorak J."/>
        </authorList>
    </citation>
    <scope>NUCLEOTIDE SEQUENCE [LARGE SCALE GENOMIC DNA]</scope>
    <source>
        <strain evidence="2">cv. AL8/78</strain>
    </source>
</reference>
<feature type="signal peptide" evidence="1">
    <location>
        <begin position="1"/>
        <end position="19"/>
    </location>
</feature>
<dbReference type="Proteomes" id="UP000015105">
    <property type="component" value="Chromosome 7D"/>
</dbReference>
<keyword evidence="1" id="KW-0732">Signal</keyword>